<comment type="caution">
    <text evidence="1">The sequence shown here is derived from an EMBL/GenBank/DDBJ whole genome shotgun (WGS) entry which is preliminary data.</text>
</comment>
<accession>A0A7W7FZ08</accession>
<sequence length="114" mass="11575">MTKPIRVTGPARAGWGAALLLVPEPLLRRAAGAPVPAAATTVARVLGTRQLVQAVVMTAVPGRRAAGLSAAVDALHAATGVALAVASPRWRRIALADAAFATVLAVAAWRSRTP</sequence>
<dbReference type="Proteomes" id="UP000542742">
    <property type="component" value="Unassembled WGS sequence"/>
</dbReference>
<gene>
    <name evidence="1" type="ORF">BKA14_000185</name>
</gene>
<organism evidence="1 2">
    <name type="scientific">Paractinoplanes abujensis</name>
    <dbReference type="NCBI Taxonomy" id="882441"/>
    <lineage>
        <taxon>Bacteria</taxon>
        <taxon>Bacillati</taxon>
        <taxon>Actinomycetota</taxon>
        <taxon>Actinomycetes</taxon>
        <taxon>Micromonosporales</taxon>
        <taxon>Micromonosporaceae</taxon>
        <taxon>Paractinoplanes</taxon>
    </lineage>
</organism>
<name>A0A7W7FZ08_9ACTN</name>
<dbReference type="AlphaFoldDB" id="A0A7W7FZ08"/>
<dbReference type="RefSeq" id="WP_184949052.1">
    <property type="nucleotide sequence ID" value="NZ_BOMC01000040.1"/>
</dbReference>
<reference evidence="1 2" key="1">
    <citation type="submission" date="2020-08" db="EMBL/GenBank/DDBJ databases">
        <title>Sequencing the genomes of 1000 actinobacteria strains.</title>
        <authorList>
            <person name="Klenk H.-P."/>
        </authorList>
    </citation>
    <scope>NUCLEOTIDE SEQUENCE [LARGE SCALE GENOMIC DNA]</scope>
    <source>
        <strain evidence="1 2">DSM 45518</strain>
    </source>
</reference>
<dbReference type="EMBL" id="JACHMF010000001">
    <property type="protein sequence ID" value="MBB4690037.1"/>
    <property type="molecule type" value="Genomic_DNA"/>
</dbReference>
<keyword evidence="2" id="KW-1185">Reference proteome</keyword>
<evidence type="ECO:0000313" key="2">
    <source>
        <dbReference type="Proteomes" id="UP000542742"/>
    </source>
</evidence>
<protein>
    <submittedName>
        <fullName evidence="1">Uncharacterized protein</fullName>
    </submittedName>
</protein>
<evidence type="ECO:0000313" key="1">
    <source>
        <dbReference type="EMBL" id="MBB4690037.1"/>
    </source>
</evidence>
<proteinExistence type="predicted"/>